<gene>
    <name evidence="2" type="ORF">BDP81DRAFT_429249</name>
</gene>
<accession>A0AAI9ZQA7</accession>
<sequence>MQDVCPANRFRILADTSLILAADCPHVSVHNPLAPPNAPPRESVETRNLVITRIDDG</sequence>
<evidence type="ECO:0000256" key="1">
    <source>
        <dbReference type="SAM" id="MobiDB-lite"/>
    </source>
</evidence>
<dbReference type="EMBL" id="JAHMHQ010000011">
    <property type="protein sequence ID" value="KAK1636211.1"/>
    <property type="molecule type" value="Genomic_DNA"/>
</dbReference>
<evidence type="ECO:0000313" key="2">
    <source>
        <dbReference type="EMBL" id="KAK1636211.1"/>
    </source>
</evidence>
<organism evidence="2 3">
    <name type="scientific">Colletotrichum phormii</name>
    <dbReference type="NCBI Taxonomy" id="359342"/>
    <lineage>
        <taxon>Eukaryota</taxon>
        <taxon>Fungi</taxon>
        <taxon>Dikarya</taxon>
        <taxon>Ascomycota</taxon>
        <taxon>Pezizomycotina</taxon>
        <taxon>Sordariomycetes</taxon>
        <taxon>Hypocreomycetidae</taxon>
        <taxon>Glomerellales</taxon>
        <taxon>Glomerellaceae</taxon>
        <taxon>Colletotrichum</taxon>
        <taxon>Colletotrichum acutatum species complex</taxon>
    </lineage>
</organism>
<dbReference type="RefSeq" id="XP_060444818.1">
    <property type="nucleotide sequence ID" value="XM_060590499.1"/>
</dbReference>
<proteinExistence type="predicted"/>
<comment type="caution">
    <text evidence="2">The sequence shown here is derived from an EMBL/GenBank/DDBJ whole genome shotgun (WGS) entry which is preliminary data.</text>
</comment>
<name>A0AAI9ZQA7_9PEZI</name>
<evidence type="ECO:0000313" key="3">
    <source>
        <dbReference type="Proteomes" id="UP001243989"/>
    </source>
</evidence>
<dbReference type="GeneID" id="85475361"/>
<feature type="region of interest" description="Disordered" evidence="1">
    <location>
        <begin position="32"/>
        <end position="57"/>
    </location>
</feature>
<feature type="non-terminal residue" evidence="2">
    <location>
        <position position="57"/>
    </location>
</feature>
<keyword evidence="3" id="KW-1185">Reference proteome</keyword>
<reference evidence="2" key="1">
    <citation type="submission" date="2021-06" db="EMBL/GenBank/DDBJ databases">
        <title>Comparative genomics, transcriptomics and evolutionary studies reveal genomic signatures of adaptation to plant cell wall in hemibiotrophic fungi.</title>
        <authorList>
            <consortium name="DOE Joint Genome Institute"/>
            <person name="Baroncelli R."/>
            <person name="Diaz J.F."/>
            <person name="Benocci T."/>
            <person name="Peng M."/>
            <person name="Battaglia E."/>
            <person name="Haridas S."/>
            <person name="Andreopoulos W."/>
            <person name="Labutti K."/>
            <person name="Pangilinan J."/>
            <person name="Floch G.L."/>
            <person name="Makela M.R."/>
            <person name="Henrissat B."/>
            <person name="Grigoriev I.V."/>
            <person name="Crouch J.A."/>
            <person name="De Vries R.P."/>
            <person name="Sukno S.A."/>
            <person name="Thon M.R."/>
        </authorList>
    </citation>
    <scope>NUCLEOTIDE SEQUENCE</scope>
    <source>
        <strain evidence="2">CBS 102054</strain>
    </source>
</reference>
<dbReference type="AlphaFoldDB" id="A0AAI9ZQA7"/>
<protein>
    <submittedName>
        <fullName evidence="2">Uncharacterized protein</fullName>
    </submittedName>
</protein>
<dbReference type="Proteomes" id="UP001243989">
    <property type="component" value="Unassembled WGS sequence"/>
</dbReference>